<feature type="transmembrane region" description="Helical" evidence="2">
    <location>
        <begin position="789"/>
        <end position="811"/>
    </location>
</feature>
<proteinExistence type="predicted"/>
<feature type="transmembrane region" description="Helical" evidence="2">
    <location>
        <begin position="817"/>
        <end position="837"/>
    </location>
</feature>
<feature type="transmembrane region" description="Helical" evidence="2">
    <location>
        <begin position="654"/>
        <end position="680"/>
    </location>
</feature>
<gene>
    <name evidence="3" type="ORF">ECRASSUSDP1_LOCUS23279</name>
</gene>
<feature type="transmembrane region" description="Helical" evidence="2">
    <location>
        <begin position="692"/>
        <end position="715"/>
    </location>
</feature>
<keyword evidence="2" id="KW-0472">Membrane</keyword>
<reference evidence="3" key="1">
    <citation type="submission" date="2023-07" db="EMBL/GenBank/DDBJ databases">
        <authorList>
            <consortium name="AG Swart"/>
            <person name="Singh M."/>
            <person name="Singh A."/>
            <person name="Seah K."/>
            <person name="Emmerich C."/>
        </authorList>
    </citation>
    <scope>NUCLEOTIDE SEQUENCE</scope>
    <source>
        <strain evidence="3">DP1</strain>
    </source>
</reference>
<evidence type="ECO:0000256" key="2">
    <source>
        <dbReference type="SAM" id="Phobius"/>
    </source>
</evidence>
<organism evidence="3 4">
    <name type="scientific">Euplotes crassus</name>
    <dbReference type="NCBI Taxonomy" id="5936"/>
    <lineage>
        <taxon>Eukaryota</taxon>
        <taxon>Sar</taxon>
        <taxon>Alveolata</taxon>
        <taxon>Ciliophora</taxon>
        <taxon>Intramacronucleata</taxon>
        <taxon>Spirotrichea</taxon>
        <taxon>Hypotrichia</taxon>
        <taxon>Euplotida</taxon>
        <taxon>Euplotidae</taxon>
        <taxon>Moneuplotes</taxon>
    </lineage>
</organism>
<protein>
    <submittedName>
        <fullName evidence="3">Uncharacterized protein</fullName>
    </submittedName>
</protein>
<feature type="compositionally biased region" description="Polar residues" evidence="1">
    <location>
        <begin position="536"/>
        <end position="546"/>
    </location>
</feature>
<accession>A0AAD1XZN1</accession>
<comment type="caution">
    <text evidence="3">The sequence shown here is derived from an EMBL/GenBank/DDBJ whole genome shotgun (WGS) entry which is preliminary data.</text>
</comment>
<sequence length="976" mass="107928">MVIGVSSGTTCTDPNASGYTISSSSYTNAAFTGGIDGYLIRLGPISGDFYYLSIGDNGSSNKTVIQRMQQDGTNVWAKSYLRSAGNSIDPYIDTLVIDFQESNCYFADSNQSDITIVEFLCATGVAQRVLSSSGLLSANAFFRMSPVEGSPGFIFGATSIPLLSAVVCVFEGGTSPLNCVQASSGYFPRFAVPLDSNNLFYCLDGGSTEQSFYYIKADLTNPNVNVWGTKVSCPVASCTGFEGIALYDNARKYIYSIYIYNSVAIFSVLNSNDGNQIDSQYTDANTCYDFHEMVWKDDQVYICITCSSQSLSIYNITSGSFTSYESASFSKKIRGMVASEFLFIIGSETSGTNKGYLLKTLLSNPTVNSDIIAGTSFTVTNVDYLLQSITPNFTTIIQINTFTDSGAISDLSITLPFTVESSGTISYYYSTLTYSGLQANQQYVKNIYLTCYASGSGSITHVLDDGSGGSPLTWVTLDSTAQTLTMNTPNVTTTTSYNVYIQSTVGGSTYSRQVVISVDPESSSGSSTSSSSQISANDTKLQPDSFSQSAETTTVTMVGATAGVATISTVALQGGLQGLWSVVHQFQFYLLIPLLSPTVPDKITEFLEGMDFCLFNFDFISFDSFAVFVETEKLMKCNSESGYLYDIGIRYQCLFLSMFQFFMSLLLAMIMHVVIIILYIKFRKYESRLSWPIRYLFKLLTLNFYIRYLVEAYLILDLASSNEVYLSDFSSTGKVLSYCLSLVIVISLMLTIVLAYIISKRVAQDKINLETTYFSEIVDGTKETFWARFAIFFHLLRIFCSVTWIVMSVSFGSVARAIVYCLIQFAFVSIKVTIRYYEEPKDNIVEILDDLMYLGLCIVIVVQANEYNWNESLVNTVITVMTLNTLIILIINIFALVIAILNYLKSKRRMKISQDTTIPSKREDLKINPSNSLNKTKKSKMQRSGTSINIFEEEKHEGMSRNYASDLTPNEINVSE</sequence>
<keyword evidence="2" id="KW-1133">Transmembrane helix</keyword>
<evidence type="ECO:0000313" key="3">
    <source>
        <dbReference type="EMBL" id="CAI2381813.1"/>
    </source>
</evidence>
<dbReference type="Proteomes" id="UP001295684">
    <property type="component" value="Unassembled WGS sequence"/>
</dbReference>
<feature type="region of interest" description="Disordered" evidence="1">
    <location>
        <begin position="521"/>
        <end position="546"/>
    </location>
</feature>
<feature type="compositionally biased region" description="Polar residues" evidence="1">
    <location>
        <begin position="962"/>
        <end position="976"/>
    </location>
</feature>
<dbReference type="AlphaFoldDB" id="A0AAD1XZN1"/>
<feature type="region of interest" description="Disordered" evidence="1">
    <location>
        <begin position="923"/>
        <end position="976"/>
    </location>
</feature>
<feature type="compositionally biased region" description="Low complexity" evidence="1">
    <location>
        <begin position="521"/>
        <end position="535"/>
    </location>
</feature>
<name>A0AAD1XZN1_EUPCR</name>
<keyword evidence="4" id="KW-1185">Reference proteome</keyword>
<evidence type="ECO:0000313" key="4">
    <source>
        <dbReference type="Proteomes" id="UP001295684"/>
    </source>
</evidence>
<dbReference type="EMBL" id="CAMPGE010023940">
    <property type="protein sequence ID" value="CAI2381813.1"/>
    <property type="molecule type" value="Genomic_DNA"/>
</dbReference>
<feature type="transmembrane region" description="Helical" evidence="2">
    <location>
        <begin position="844"/>
        <end position="864"/>
    </location>
</feature>
<evidence type="ECO:0000256" key="1">
    <source>
        <dbReference type="SAM" id="MobiDB-lite"/>
    </source>
</evidence>
<feature type="transmembrane region" description="Helical" evidence="2">
    <location>
        <begin position="876"/>
        <end position="904"/>
    </location>
</feature>
<feature type="transmembrane region" description="Helical" evidence="2">
    <location>
        <begin position="735"/>
        <end position="758"/>
    </location>
</feature>
<keyword evidence="2" id="KW-0812">Transmembrane</keyword>